<dbReference type="PANTHER" id="PTHR43427">
    <property type="entry name" value="CHLORIDE CHANNEL PROTEIN CLC-E"/>
    <property type="match status" value="1"/>
</dbReference>
<dbReference type="CDD" id="cd00400">
    <property type="entry name" value="Voltage_gated_ClC"/>
    <property type="match status" value="1"/>
</dbReference>
<reference evidence="13 14" key="1">
    <citation type="submission" date="2024-02" db="EMBL/GenBank/DDBJ databases">
        <title>Haloferula sargassicola NBRC 104335.</title>
        <authorList>
            <person name="Ichikawa N."/>
            <person name="Katano-Makiyama Y."/>
            <person name="Hidaka K."/>
        </authorList>
    </citation>
    <scope>NUCLEOTIDE SEQUENCE [LARGE SCALE GENOMIC DNA]</scope>
    <source>
        <strain evidence="13 14">NBRC 104335</strain>
    </source>
</reference>
<evidence type="ECO:0000256" key="11">
    <source>
        <dbReference type="SAM" id="Phobius"/>
    </source>
</evidence>
<evidence type="ECO:0000259" key="12">
    <source>
        <dbReference type="PROSITE" id="PS51371"/>
    </source>
</evidence>
<feature type="transmembrane region" description="Helical" evidence="11">
    <location>
        <begin position="382"/>
        <end position="400"/>
    </location>
</feature>
<feature type="transmembrane region" description="Helical" evidence="11">
    <location>
        <begin position="288"/>
        <end position="309"/>
    </location>
</feature>
<dbReference type="PANTHER" id="PTHR43427:SF6">
    <property type="entry name" value="CHLORIDE CHANNEL PROTEIN CLC-E"/>
    <property type="match status" value="1"/>
</dbReference>
<evidence type="ECO:0000256" key="10">
    <source>
        <dbReference type="PROSITE-ProRule" id="PRU00703"/>
    </source>
</evidence>
<feature type="transmembrane region" description="Helical" evidence="11">
    <location>
        <begin position="179"/>
        <end position="196"/>
    </location>
</feature>
<dbReference type="SUPFAM" id="SSF54631">
    <property type="entry name" value="CBS-domain pair"/>
    <property type="match status" value="1"/>
</dbReference>
<feature type="domain" description="CBS" evidence="12">
    <location>
        <begin position="501"/>
        <end position="560"/>
    </location>
</feature>
<dbReference type="PROSITE" id="PS51371">
    <property type="entry name" value="CBS"/>
    <property type="match status" value="2"/>
</dbReference>
<keyword evidence="10" id="KW-0129">CBS domain</keyword>
<keyword evidence="14" id="KW-1185">Reference proteome</keyword>
<keyword evidence="6 11" id="KW-0472">Membrane</keyword>
<accession>A0ABP9UPY9</accession>
<keyword evidence="7" id="KW-0869">Chloride channel</keyword>
<dbReference type="CDD" id="cd02205">
    <property type="entry name" value="CBS_pair_SF"/>
    <property type="match status" value="1"/>
</dbReference>
<dbReference type="PRINTS" id="PR00762">
    <property type="entry name" value="CLCHANNEL"/>
</dbReference>
<evidence type="ECO:0000313" key="13">
    <source>
        <dbReference type="EMBL" id="GAA5483414.1"/>
    </source>
</evidence>
<organism evidence="13 14">
    <name type="scientific">Haloferula sargassicola</name>
    <dbReference type="NCBI Taxonomy" id="490096"/>
    <lineage>
        <taxon>Bacteria</taxon>
        <taxon>Pseudomonadati</taxon>
        <taxon>Verrucomicrobiota</taxon>
        <taxon>Verrucomicrobiia</taxon>
        <taxon>Verrucomicrobiales</taxon>
        <taxon>Verrucomicrobiaceae</taxon>
        <taxon>Haloferula</taxon>
    </lineage>
</organism>
<feature type="transmembrane region" description="Helical" evidence="11">
    <location>
        <begin position="216"/>
        <end position="237"/>
    </location>
</feature>
<dbReference type="EMBL" id="BAABRI010000014">
    <property type="protein sequence ID" value="GAA5483414.1"/>
    <property type="molecule type" value="Genomic_DNA"/>
</dbReference>
<sequence>MLALGVGAVVAVAGIGLLQLIHLITNLAFRGEFSWHEAPATFSHFGWPAIFVPAAGGLVIGLVARFAAPEVSGHGIPEAMQGVMVNQSRIPLRVAILKPLATALSIGTGGPFGAEGPIIATGGGIGSLFGQWIPHSPAERKVMLAAGAAAGMTAVFGTPLAGVLLAVELLLFEFKARSLLPVAMAAGSAMAVRGLLDQPFPMLPLPAPDAPGPVIAAGAVVIGLVCGAVGAGMTVALHRIESLYERLPFPRMGWPAIGGLLVGLIGWLDPRTLGSGYFNLRALLDGDMVVSAIATLAVLKFLSWSLYLGSGTAGGTLAPVMTVGGTTAALVAHALILLPPFNDLPIGIAALIGMAAVFAGMSRAFLASVAFAFEATHSTSTFGPLLLGCAFAVLISRVLMKESIMTEKLARDGVRVPEDYEPDLFATTPVSAVMNRNPLTVSPSLLLSDLLVKAGDEADPLSKPRIFPIVGEDRILRGIISRSDLLEVIHSDRETQVEEVALREPHVIHPDESLAEAADRMLLHGIGRLPVVERGAPPVLVGLITRKEILDVRRRRLQDELGPGLSPRLASRRRPA</sequence>
<feature type="transmembrane region" description="Helical" evidence="11">
    <location>
        <begin position="316"/>
        <end position="338"/>
    </location>
</feature>
<dbReference type="InterPro" id="IPR050368">
    <property type="entry name" value="ClC-type_chloride_channel"/>
</dbReference>
<dbReference type="Pfam" id="PF00571">
    <property type="entry name" value="CBS"/>
    <property type="match status" value="2"/>
</dbReference>
<evidence type="ECO:0000256" key="4">
    <source>
        <dbReference type="ARBA" id="ARBA00022989"/>
    </source>
</evidence>
<dbReference type="InterPro" id="IPR046342">
    <property type="entry name" value="CBS_dom_sf"/>
</dbReference>
<evidence type="ECO:0000313" key="14">
    <source>
        <dbReference type="Proteomes" id="UP001476282"/>
    </source>
</evidence>
<evidence type="ECO:0000256" key="9">
    <source>
        <dbReference type="ARBA" id="ARBA00023303"/>
    </source>
</evidence>
<keyword evidence="9" id="KW-0407">Ion channel</keyword>
<evidence type="ECO:0000256" key="8">
    <source>
        <dbReference type="ARBA" id="ARBA00023214"/>
    </source>
</evidence>
<proteinExistence type="predicted"/>
<dbReference type="Proteomes" id="UP001476282">
    <property type="component" value="Unassembled WGS sequence"/>
</dbReference>
<dbReference type="Gene3D" id="1.10.3080.10">
    <property type="entry name" value="Clc chloride channel"/>
    <property type="match status" value="1"/>
</dbReference>
<keyword evidence="5" id="KW-0406">Ion transport</keyword>
<comment type="subcellular location">
    <subcellularLocation>
        <location evidence="1">Membrane</location>
        <topology evidence="1">Multi-pass membrane protein</topology>
    </subcellularLocation>
</comment>
<dbReference type="InterPro" id="IPR000644">
    <property type="entry name" value="CBS_dom"/>
</dbReference>
<dbReference type="SUPFAM" id="SSF81340">
    <property type="entry name" value="Clc chloride channel"/>
    <property type="match status" value="1"/>
</dbReference>
<evidence type="ECO:0000256" key="1">
    <source>
        <dbReference type="ARBA" id="ARBA00004141"/>
    </source>
</evidence>
<feature type="domain" description="CBS" evidence="12">
    <location>
        <begin position="434"/>
        <end position="495"/>
    </location>
</feature>
<evidence type="ECO:0000256" key="7">
    <source>
        <dbReference type="ARBA" id="ARBA00023173"/>
    </source>
</evidence>
<dbReference type="RefSeq" id="WP_353567580.1">
    <property type="nucleotide sequence ID" value="NZ_BAABRI010000014.1"/>
</dbReference>
<dbReference type="Pfam" id="PF00654">
    <property type="entry name" value="Voltage_CLC"/>
    <property type="match status" value="1"/>
</dbReference>
<evidence type="ECO:0000256" key="6">
    <source>
        <dbReference type="ARBA" id="ARBA00023136"/>
    </source>
</evidence>
<comment type="caution">
    <text evidence="13">The sequence shown here is derived from an EMBL/GenBank/DDBJ whole genome shotgun (WGS) entry which is preliminary data.</text>
</comment>
<dbReference type="Gene3D" id="3.10.580.10">
    <property type="entry name" value="CBS-domain"/>
    <property type="match status" value="1"/>
</dbReference>
<evidence type="ECO:0000256" key="5">
    <source>
        <dbReference type="ARBA" id="ARBA00023065"/>
    </source>
</evidence>
<feature type="transmembrane region" description="Helical" evidence="11">
    <location>
        <begin position="45"/>
        <end position="68"/>
    </location>
</feature>
<gene>
    <name evidence="13" type="primary">clcB_2</name>
    <name evidence="13" type="ORF">Hsar01_02645</name>
</gene>
<keyword evidence="4 11" id="KW-1133">Transmembrane helix</keyword>
<name>A0ABP9UPY9_9BACT</name>
<keyword evidence="3 11" id="KW-0812">Transmembrane</keyword>
<feature type="transmembrane region" description="Helical" evidence="11">
    <location>
        <begin position="142"/>
        <end position="167"/>
    </location>
</feature>
<dbReference type="InterPro" id="IPR001807">
    <property type="entry name" value="ClC"/>
</dbReference>
<keyword evidence="2" id="KW-0813">Transport</keyword>
<feature type="transmembrane region" description="Helical" evidence="11">
    <location>
        <begin position="344"/>
        <end position="370"/>
    </location>
</feature>
<protein>
    <submittedName>
        <fullName evidence="13">Voltage-gated ClC-type chloride channel ClcB</fullName>
    </submittedName>
</protein>
<dbReference type="SMART" id="SM00116">
    <property type="entry name" value="CBS"/>
    <property type="match status" value="2"/>
</dbReference>
<feature type="transmembrane region" description="Helical" evidence="11">
    <location>
        <begin position="249"/>
        <end position="268"/>
    </location>
</feature>
<dbReference type="InterPro" id="IPR014743">
    <property type="entry name" value="Cl-channel_core"/>
</dbReference>
<evidence type="ECO:0000256" key="2">
    <source>
        <dbReference type="ARBA" id="ARBA00022448"/>
    </source>
</evidence>
<feature type="transmembrane region" description="Helical" evidence="11">
    <location>
        <begin position="6"/>
        <end position="24"/>
    </location>
</feature>
<keyword evidence="8" id="KW-0868">Chloride</keyword>
<evidence type="ECO:0000256" key="3">
    <source>
        <dbReference type="ARBA" id="ARBA00022692"/>
    </source>
</evidence>